<proteinExistence type="predicted"/>
<accession>A0ACC1LS98</accession>
<dbReference type="Proteomes" id="UP001139981">
    <property type="component" value="Unassembled WGS sequence"/>
</dbReference>
<gene>
    <name evidence="1" type="ORF">IWW38_006566</name>
</gene>
<sequence length="312" mass="33620">GSEHGRTKCHQYWPDRIGKQTAYGDIGIVWEAEAVHPDDPSVVSRRLRLTKSGVRASVVVTHLQYLGWPDHGVPENPLGVLRLRQLAHRMQTEGEAEARARIPMVVHCSAGCGRTGAFCAIDTLLALAETKAKAQVVDADGDVSMGGVSGTEKGEDRWVDEPPSHLHGNLVFMVVARFREQRMTSVQTGGQFAFCHETLAWVLLGAGPRPLERAIDRRLVAEWNRVNHPQLSPAACADITYLMRGRCEMVNAMQQQQSAAAAAASAASAGDEAGDDVLSSRASVDIGGSPAVVMPPMVKRSNTLGATKRGLF</sequence>
<keyword evidence="2" id="KW-1185">Reference proteome</keyword>
<dbReference type="EMBL" id="JANBVB010003812">
    <property type="protein sequence ID" value="KAJ2877475.1"/>
    <property type="molecule type" value="Genomic_DNA"/>
</dbReference>
<name>A0ACC1LS98_9FUNG</name>
<feature type="non-terminal residue" evidence="1">
    <location>
        <position position="312"/>
    </location>
</feature>
<organism evidence="1 2">
    <name type="scientific">Coemansia aciculifera</name>
    <dbReference type="NCBI Taxonomy" id="417176"/>
    <lineage>
        <taxon>Eukaryota</taxon>
        <taxon>Fungi</taxon>
        <taxon>Fungi incertae sedis</taxon>
        <taxon>Zoopagomycota</taxon>
        <taxon>Kickxellomycotina</taxon>
        <taxon>Kickxellomycetes</taxon>
        <taxon>Kickxellales</taxon>
        <taxon>Kickxellaceae</taxon>
        <taxon>Coemansia</taxon>
    </lineage>
</organism>
<feature type="non-terminal residue" evidence="1">
    <location>
        <position position="1"/>
    </location>
</feature>
<evidence type="ECO:0000313" key="2">
    <source>
        <dbReference type="Proteomes" id="UP001139981"/>
    </source>
</evidence>
<reference evidence="1" key="1">
    <citation type="submission" date="2022-07" db="EMBL/GenBank/DDBJ databases">
        <title>Phylogenomic reconstructions and comparative analyses of Kickxellomycotina fungi.</title>
        <authorList>
            <person name="Reynolds N.K."/>
            <person name="Stajich J.E."/>
            <person name="Barry K."/>
            <person name="Grigoriev I.V."/>
            <person name="Crous P."/>
            <person name="Smith M.E."/>
        </authorList>
    </citation>
    <scope>NUCLEOTIDE SEQUENCE</scope>
    <source>
        <strain evidence="1">CBS 190363</strain>
    </source>
</reference>
<protein>
    <submittedName>
        <fullName evidence="1">Uncharacterized protein</fullName>
    </submittedName>
</protein>
<comment type="caution">
    <text evidence="1">The sequence shown here is derived from an EMBL/GenBank/DDBJ whole genome shotgun (WGS) entry which is preliminary data.</text>
</comment>
<evidence type="ECO:0000313" key="1">
    <source>
        <dbReference type="EMBL" id="KAJ2877475.1"/>
    </source>
</evidence>